<gene>
    <name evidence="2" type="ORF">JZ788_08845</name>
</gene>
<proteinExistence type="predicted"/>
<dbReference type="AlphaFoldDB" id="A0A949Q6L8"/>
<evidence type="ECO:0000313" key="2">
    <source>
        <dbReference type="EMBL" id="MBV5095834.1"/>
    </source>
</evidence>
<protein>
    <submittedName>
        <fullName evidence="2">Uncharacterized protein</fullName>
    </submittedName>
</protein>
<accession>A0A949Q6L8</accession>
<dbReference type="Proteomes" id="UP000746420">
    <property type="component" value="Unassembled WGS sequence"/>
</dbReference>
<reference evidence="2 3" key="1">
    <citation type="submission" date="2021-03" db="EMBL/GenBank/DDBJ databases">
        <title>Tenobrionicola molitorae gen. nov., sp. nov. and Tenobrionicola larvae sp. nov., isolated from larvae of the mealworm Tenobrio molitor L., a proposal to transfer Erwinia teleogrylli Liu et al. 2016 to a new genus Entomohabitans as Entomohabitans teleogrylli comb. nov.</title>
        <authorList>
            <person name="Lee S.D."/>
            <person name="Yang H.L."/>
            <person name="Kim I.S."/>
        </authorList>
    </citation>
    <scope>NUCLEOTIDE SEQUENCE [LARGE SCALE GENOMIC DNA]</scope>
    <source>
        <strain evidence="2 3">YMB-R21</strain>
    </source>
</reference>
<evidence type="ECO:0000256" key="1">
    <source>
        <dbReference type="SAM" id="MobiDB-lite"/>
    </source>
</evidence>
<evidence type="ECO:0000313" key="3">
    <source>
        <dbReference type="Proteomes" id="UP000746420"/>
    </source>
</evidence>
<keyword evidence="3" id="KW-1185">Reference proteome</keyword>
<sequence>MSSITGRANLLLTTSTGGGVQMGINTARPFQDDVAQGKRRAERFRPVMATQLT</sequence>
<dbReference type="RefSeq" id="WP_249938857.1">
    <property type="nucleotide sequence ID" value="NZ_JAGFEW010000016.1"/>
</dbReference>
<comment type="caution">
    <text evidence="2">The sequence shown here is derived from an EMBL/GenBank/DDBJ whole genome shotgun (WGS) entry which is preliminary data.</text>
</comment>
<feature type="region of interest" description="Disordered" evidence="1">
    <location>
        <begin position="14"/>
        <end position="53"/>
    </location>
</feature>
<dbReference type="EMBL" id="JAGFEW010000016">
    <property type="protein sequence ID" value="MBV5095834.1"/>
    <property type="molecule type" value="Genomic_DNA"/>
</dbReference>
<organism evidence="2 3">
    <name type="scientific">Tenebrionicola larvae</name>
    <dbReference type="NCBI Taxonomy" id="2815733"/>
    <lineage>
        <taxon>Bacteria</taxon>
        <taxon>Pseudomonadati</taxon>
        <taxon>Pseudomonadota</taxon>
        <taxon>Gammaproteobacteria</taxon>
        <taxon>Enterobacterales</taxon>
        <taxon>Enterobacteriaceae</taxon>
        <taxon>Tenebrionibacter/Tenebrionicola group</taxon>
        <taxon>Tenebrionicola</taxon>
    </lineage>
</organism>
<name>A0A949Q6L8_9ENTR</name>